<evidence type="ECO:0000256" key="3">
    <source>
        <dbReference type="ARBA" id="ARBA00022617"/>
    </source>
</evidence>
<dbReference type="InterPro" id="IPR001128">
    <property type="entry name" value="Cyt_P450"/>
</dbReference>
<dbReference type="GO" id="GO:0005506">
    <property type="term" value="F:iron ion binding"/>
    <property type="evidence" value="ECO:0007669"/>
    <property type="project" value="InterPro"/>
</dbReference>
<dbReference type="Pfam" id="PF00067">
    <property type="entry name" value="p450"/>
    <property type="match status" value="1"/>
</dbReference>
<feature type="transmembrane region" description="Helical" evidence="9">
    <location>
        <begin position="27"/>
        <end position="48"/>
    </location>
</feature>
<dbReference type="PROSITE" id="PS00086">
    <property type="entry name" value="CYTOCHROME_P450"/>
    <property type="match status" value="1"/>
</dbReference>
<evidence type="ECO:0000313" key="11">
    <source>
        <dbReference type="Proteomes" id="UP000177798"/>
    </source>
</evidence>
<dbReference type="EMBL" id="CP017827">
    <property type="protein sequence ID" value="APA15141.1"/>
    <property type="molecule type" value="Genomic_DNA"/>
</dbReference>
<dbReference type="AlphaFoldDB" id="A0A1D9QJS2"/>
<accession>A0A1D9QJS2</accession>
<keyword evidence="3 7" id="KW-0349">Heme</keyword>
<keyword evidence="9" id="KW-1133">Transmembrane helix</keyword>
<dbReference type="VEuPathDB" id="FungiDB:sscle_14g099110"/>
<keyword evidence="4 7" id="KW-0479">Metal-binding</keyword>
<organism evidence="10 11">
    <name type="scientific">Sclerotinia sclerotiorum (strain ATCC 18683 / 1980 / Ss-1)</name>
    <name type="common">White mold</name>
    <name type="synonym">Whetzelinia sclerotiorum</name>
    <dbReference type="NCBI Taxonomy" id="665079"/>
    <lineage>
        <taxon>Eukaryota</taxon>
        <taxon>Fungi</taxon>
        <taxon>Dikarya</taxon>
        <taxon>Ascomycota</taxon>
        <taxon>Pezizomycotina</taxon>
        <taxon>Leotiomycetes</taxon>
        <taxon>Helotiales</taxon>
        <taxon>Sclerotiniaceae</taxon>
        <taxon>Sclerotinia</taxon>
    </lineage>
</organism>
<evidence type="ECO:0000256" key="1">
    <source>
        <dbReference type="ARBA" id="ARBA00001971"/>
    </source>
</evidence>
<evidence type="ECO:0000256" key="9">
    <source>
        <dbReference type="SAM" id="Phobius"/>
    </source>
</evidence>
<dbReference type="Proteomes" id="UP000177798">
    <property type="component" value="Chromosome 14"/>
</dbReference>
<dbReference type="PRINTS" id="PR00463">
    <property type="entry name" value="EP450I"/>
</dbReference>
<comment type="similarity">
    <text evidence="2 8">Belongs to the cytochrome P450 family.</text>
</comment>
<keyword evidence="9" id="KW-0812">Transmembrane</keyword>
<dbReference type="PANTHER" id="PTHR24305">
    <property type="entry name" value="CYTOCHROME P450"/>
    <property type="match status" value="1"/>
</dbReference>
<reference evidence="11" key="1">
    <citation type="journal article" date="2017" name="Genome Biol. Evol.">
        <title>The complete genome sequence of the phytopathogenic fungus Sclerotinia sclerotiorum reveals insights into the genome architecture of broad host range pathogens.</title>
        <authorList>
            <person name="Derbyshire M."/>
            <person name="Denton-Giles M."/>
            <person name="Hegedus D."/>
            <person name="Seifbarghy S."/>
            <person name="Rollins J."/>
            <person name="van Kan J."/>
            <person name="Seidl M.F."/>
            <person name="Faino L."/>
            <person name="Mbengue M."/>
            <person name="Navaud O."/>
            <person name="Raffaele S."/>
            <person name="Hammond-Kosack K."/>
            <person name="Heard S."/>
            <person name="Oliver R."/>
        </authorList>
    </citation>
    <scope>NUCLEOTIDE SEQUENCE [LARGE SCALE GENOMIC DNA]</scope>
    <source>
        <strain evidence="11">ATCC 18683 / 1980 / Ss-1</strain>
    </source>
</reference>
<evidence type="ECO:0000256" key="8">
    <source>
        <dbReference type="RuleBase" id="RU000461"/>
    </source>
</evidence>
<evidence type="ECO:0000256" key="6">
    <source>
        <dbReference type="ARBA" id="ARBA00023026"/>
    </source>
</evidence>
<dbReference type="SUPFAM" id="SSF48264">
    <property type="entry name" value="Cytochrome P450"/>
    <property type="match status" value="1"/>
</dbReference>
<keyword evidence="9" id="KW-0472">Membrane</keyword>
<dbReference type="InterPro" id="IPR002401">
    <property type="entry name" value="Cyt_P450_E_grp-I"/>
</dbReference>
<dbReference type="PRINTS" id="PR00385">
    <property type="entry name" value="P450"/>
</dbReference>
<dbReference type="GO" id="GO:0020037">
    <property type="term" value="F:heme binding"/>
    <property type="evidence" value="ECO:0007669"/>
    <property type="project" value="InterPro"/>
</dbReference>
<name>A0A1D9QJS2_SCLS1</name>
<keyword evidence="6" id="KW-0843">Virulence</keyword>
<evidence type="ECO:0000256" key="4">
    <source>
        <dbReference type="ARBA" id="ARBA00022723"/>
    </source>
</evidence>
<sequence length="524" mass="59611">MTKDSLPSDIYLHFIVETLAFLRETSVLHLLSGCVCITFLSFCTWAFYRLKLHPLAPIPGPPHWILSRLPFVWALYRGRYVTRITELHEKYGPVVRTAANEVSFTNEQAWTSLYAPRKDAAKSPFWYAPRQNNGSYGIFTAPSGITHGRFRRAFSPAFTQKSMRELEPMILHHIDILISQLQKEASKDIPLDIVPWFEYMAFDIVGELSFSKSFHTLTSNENHHLVVALRKVMTFFTQAVVPRVLGLELFWQFIVSKVSRQKRAAYNKSLNDFTHERLNSGAPPGRKYSDLMTYFSLARADGRGLTATETENAIGDIMIAGSETVATTLTSIVYHLVRNTDAHRVLTSEVRGAFKDGNDITIQAVTNMEYLNAVINEAMRLCPSLPMVLPRMVNEPGIEVCGYWLPAGTLVNFAQLPAYISPTNFARPNDFIPERWLPDSTLTPHNIKIFNPFSLGPRDCVGQAFGLAEIRLALTKLIFYFSFGRVVDAKDSEDYKWNDQKAFFVWEKEPFFVRVVGDLRGLRD</sequence>
<dbReference type="InterPro" id="IPR036396">
    <property type="entry name" value="Cyt_P450_sf"/>
</dbReference>
<dbReference type="FunFam" id="1.10.630.10:FF:000330">
    <property type="entry name" value="Uncharacterized protein"/>
    <property type="match status" value="1"/>
</dbReference>
<dbReference type="Gene3D" id="1.10.630.10">
    <property type="entry name" value="Cytochrome P450"/>
    <property type="match status" value="1"/>
</dbReference>
<proteinExistence type="inferred from homology"/>
<keyword evidence="8" id="KW-0503">Monooxygenase</keyword>
<gene>
    <name evidence="10" type="ORF">sscle_14g099110</name>
</gene>
<evidence type="ECO:0000313" key="10">
    <source>
        <dbReference type="EMBL" id="APA15141.1"/>
    </source>
</evidence>
<keyword evidence="5 7" id="KW-0408">Iron</keyword>
<keyword evidence="8" id="KW-0560">Oxidoreductase</keyword>
<evidence type="ECO:0000256" key="5">
    <source>
        <dbReference type="ARBA" id="ARBA00023004"/>
    </source>
</evidence>
<feature type="binding site" description="axial binding residue" evidence="7">
    <location>
        <position position="460"/>
    </location>
    <ligand>
        <name>heme</name>
        <dbReference type="ChEBI" id="CHEBI:30413"/>
    </ligand>
    <ligandPart>
        <name>Fe</name>
        <dbReference type="ChEBI" id="CHEBI:18248"/>
    </ligandPart>
</feature>
<dbReference type="PANTHER" id="PTHR24305:SF210">
    <property type="entry name" value="CYTOCHROME P450 MONOOXYGENASE ASQL-RELATED"/>
    <property type="match status" value="1"/>
</dbReference>
<dbReference type="InterPro" id="IPR017972">
    <property type="entry name" value="Cyt_P450_CS"/>
</dbReference>
<protein>
    <submittedName>
        <fullName evidence="10">Uncharacterized protein</fullName>
    </submittedName>
</protein>
<dbReference type="CDD" id="cd11058">
    <property type="entry name" value="CYP60B-like"/>
    <property type="match status" value="1"/>
</dbReference>
<dbReference type="OrthoDB" id="1470350at2759"/>
<dbReference type="InterPro" id="IPR050121">
    <property type="entry name" value="Cytochrome_P450_monoxygenase"/>
</dbReference>
<comment type="cofactor">
    <cofactor evidence="1 7">
        <name>heme</name>
        <dbReference type="ChEBI" id="CHEBI:30413"/>
    </cofactor>
</comment>
<dbReference type="GO" id="GO:0004497">
    <property type="term" value="F:monooxygenase activity"/>
    <property type="evidence" value="ECO:0007669"/>
    <property type="project" value="UniProtKB-KW"/>
</dbReference>
<dbReference type="GO" id="GO:0016705">
    <property type="term" value="F:oxidoreductase activity, acting on paired donors, with incorporation or reduction of molecular oxygen"/>
    <property type="evidence" value="ECO:0007669"/>
    <property type="project" value="InterPro"/>
</dbReference>
<evidence type="ECO:0000256" key="7">
    <source>
        <dbReference type="PIRSR" id="PIRSR602401-1"/>
    </source>
</evidence>
<evidence type="ECO:0000256" key="2">
    <source>
        <dbReference type="ARBA" id="ARBA00010617"/>
    </source>
</evidence>